<feature type="transmembrane region" description="Helical" evidence="7">
    <location>
        <begin position="12"/>
        <end position="32"/>
    </location>
</feature>
<evidence type="ECO:0000256" key="7">
    <source>
        <dbReference type="SAM" id="Phobius"/>
    </source>
</evidence>
<evidence type="ECO:0000313" key="8">
    <source>
        <dbReference type="EMBL" id="MBM5570489.1"/>
    </source>
</evidence>
<evidence type="ECO:0000256" key="5">
    <source>
        <dbReference type="ARBA" id="ARBA00022989"/>
    </source>
</evidence>
<dbReference type="EMBL" id="WOFE01000001">
    <property type="protein sequence ID" value="MBM5570489.1"/>
    <property type="molecule type" value="Genomic_DNA"/>
</dbReference>
<accession>A0ABS2C8L5</accession>
<dbReference type="Pfam" id="PF01891">
    <property type="entry name" value="CbiM"/>
    <property type="match status" value="1"/>
</dbReference>
<evidence type="ECO:0000313" key="9">
    <source>
        <dbReference type="Proteomes" id="UP001195660"/>
    </source>
</evidence>
<keyword evidence="5 7" id="KW-1133">Transmembrane helix</keyword>
<protein>
    <recommendedName>
        <fullName evidence="10">Energy-coupling factor ABC transporter permease</fullName>
    </recommendedName>
</protein>
<evidence type="ECO:0000256" key="3">
    <source>
        <dbReference type="ARBA" id="ARBA00022475"/>
    </source>
</evidence>
<comment type="subcellular location">
    <subcellularLocation>
        <location evidence="1">Cell membrane</location>
        <topology evidence="1">Multi-pass membrane protein</topology>
    </subcellularLocation>
</comment>
<keyword evidence="3" id="KW-1003">Cell membrane</keyword>
<keyword evidence="9" id="KW-1185">Reference proteome</keyword>
<proteinExistence type="predicted"/>
<comment type="caution">
    <text evidence="8">The sequence shown here is derived from an EMBL/GenBank/DDBJ whole genome shotgun (WGS) entry which is preliminary data.</text>
</comment>
<sequence>MALVMNLPAGLFPSWLLFFSAFSALMACIWAIKQEHWQTLSQAQISSWLCCSVILLLTWQLKAQIHAGLAFHILGGTALTLIAGSYRALLSLAVLLAIDLGFGHADIASWGLSFWLIGVLPVLTTQLILRFAQRYFSPNFFVYIFVNCFAAGAVTMWIFGLINCSLLFLVNAYSAQFLFEEMLPIYFLMGWPEAFMTGLNLTLLVVWRPEWVHSFNDRVYLQKR</sequence>
<feature type="transmembrane region" description="Helical" evidence="7">
    <location>
        <begin position="110"/>
        <end position="129"/>
    </location>
</feature>
<organism evidence="8 9">
    <name type="scientific">Deefgea chitinilytica</name>
    <dbReference type="NCBI Taxonomy" id="570276"/>
    <lineage>
        <taxon>Bacteria</taxon>
        <taxon>Pseudomonadati</taxon>
        <taxon>Pseudomonadota</taxon>
        <taxon>Betaproteobacteria</taxon>
        <taxon>Neisseriales</taxon>
        <taxon>Chitinibacteraceae</taxon>
        <taxon>Deefgea</taxon>
    </lineage>
</organism>
<dbReference type="Gene3D" id="1.10.1760.20">
    <property type="match status" value="1"/>
</dbReference>
<evidence type="ECO:0000256" key="6">
    <source>
        <dbReference type="ARBA" id="ARBA00023136"/>
    </source>
</evidence>
<dbReference type="Proteomes" id="UP001195660">
    <property type="component" value="Unassembled WGS sequence"/>
</dbReference>
<feature type="transmembrane region" description="Helical" evidence="7">
    <location>
        <begin position="73"/>
        <end position="98"/>
    </location>
</feature>
<dbReference type="InterPro" id="IPR002751">
    <property type="entry name" value="CbiM/NikMN"/>
</dbReference>
<feature type="transmembrane region" description="Helical" evidence="7">
    <location>
        <begin position="141"/>
        <end position="173"/>
    </location>
</feature>
<feature type="transmembrane region" description="Helical" evidence="7">
    <location>
        <begin position="185"/>
        <end position="207"/>
    </location>
</feature>
<evidence type="ECO:0008006" key="10">
    <source>
        <dbReference type="Google" id="ProtNLM"/>
    </source>
</evidence>
<evidence type="ECO:0000256" key="1">
    <source>
        <dbReference type="ARBA" id="ARBA00004651"/>
    </source>
</evidence>
<keyword evidence="4 7" id="KW-0812">Transmembrane</keyword>
<evidence type="ECO:0000256" key="4">
    <source>
        <dbReference type="ARBA" id="ARBA00022692"/>
    </source>
</evidence>
<keyword evidence="6 7" id="KW-0472">Membrane</keyword>
<keyword evidence="2" id="KW-0813">Transport</keyword>
<evidence type="ECO:0000256" key="2">
    <source>
        <dbReference type="ARBA" id="ARBA00022448"/>
    </source>
</evidence>
<name>A0ABS2C8L5_9NEIS</name>
<reference evidence="8 9" key="1">
    <citation type="submission" date="2019-11" db="EMBL/GenBank/DDBJ databases">
        <title>Novel Deefgea species.</title>
        <authorList>
            <person name="Han J.-H."/>
        </authorList>
    </citation>
    <scope>NUCLEOTIDE SEQUENCE [LARGE SCALE GENOMIC DNA]</scope>
    <source>
        <strain evidence="8 9">LMG 24817</strain>
    </source>
</reference>
<gene>
    <name evidence="8" type="ORF">GM173_02725</name>
</gene>